<dbReference type="CTD" id="148870"/>
<dbReference type="InParanoid" id="A0A6I8NEP8"/>
<dbReference type="PANTHER" id="PTHR18853">
    <property type="entry name" value="FORKHEAD-ASSOCIATED DOMAIN-CONTAINING PROTEIN 1-RELATED"/>
    <property type="match status" value="1"/>
</dbReference>
<dbReference type="Ensembl" id="ENSOANT00000053538.1">
    <property type="protein sequence ID" value="ENSOANP00000039522.1"/>
    <property type="gene ID" value="ENSOANG00000049548.1"/>
</dbReference>
<reference evidence="3 4" key="1">
    <citation type="journal article" date="2008" name="Nature">
        <title>Genome analysis of the platypus reveals unique signatures of evolution.</title>
        <authorList>
            <person name="Warren W.C."/>
            <person name="Hillier L.W."/>
            <person name="Marshall Graves J.A."/>
            <person name="Birney E."/>
            <person name="Ponting C.P."/>
            <person name="Grutzner F."/>
            <person name="Belov K."/>
            <person name="Miller W."/>
            <person name="Clarke L."/>
            <person name="Chinwalla A.T."/>
            <person name="Yang S.P."/>
            <person name="Heger A."/>
            <person name="Locke D.P."/>
            <person name="Miethke P."/>
            <person name="Waters P.D."/>
            <person name="Veyrunes F."/>
            <person name="Fulton L."/>
            <person name="Fulton B."/>
            <person name="Graves T."/>
            <person name="Wallis J."/>
            <person name="Puente X.S."/>
            <person name="Lopez-Otin C."/>
            <person name="Ordonez G.R."/>
            <person name="Eichler E.E."/>
            <person name="Chen L."/>
            <person name="Cheng Z."/>
            <person name="Deakin J.E."/>
            <person name="Alsop A."/>
            <person name="Thompson K."/>
            <person name="Kirby P."/>
            <person name="Papenfuss A.T."/>
            <person name="Wakefield M.J."/>
            <person name="Olender T."/>
            <person name="Lancet D."/>
            <person name="Huttley G.A."/>
            <person name="Smit A.F."/>
            <person name="Pask A."/>
            <person name="Temple-Smith P."/>
            <person name="Batzer M.A."/>
            <person name="Walker J.A."/>
            <person name="Konkel M.K."/>
            <person name="Harris R.S."/>
            <person name="Whittington C.M."/>
            <person name="Wong E.S."/>
            <person name="Gemmell N.J."/>
            <person name="Buschiazzo E."/>
            <person name="Vargas Jentzsch I.M."/>
            <person name="Merkel A."/>
            <person name="Schmitz J."/>
            <person name="Zemann A."/>
            <person name="Churakov G."/>
            <person name="Kriegs J.O."/>
            <person name="Brosius J."/>
            <person name="Murchison E.P."/>
            <person name="Sachidanandam R."/>
            <person name="Smith C."/>
            <person name="Hannon G.J."/>
            <person name="Tsend-Ayush E."/>
            <person name="McMillan D."/>
            <person name="Attenborough R."/>
            <person name="Rens W."/>
            <person name="Ferguson-Smith M."/>
            <person name="Lefevre C.M."/>
            <person name="Sharp J.A."/>
            <person name="Nicholas K.R."/>
            <person name="Ray D.A."/>
            <person name="Kube M."/>
            <person name="Reinhardt R."/>
            <person name="Pringle T.H."/>
            <person name="Taylor J."/>
            <person name="Jones R.C."/>
            <person name="Nixon B."/>
            <person name="Dacheux J.L."/>
            <person name="Niwa H."/>
            <person name="Sekita Y."/>
            <person name="Huang X."/>
            <person name="Stark A."/>
            <person name="Kheradpour P."/>
            <person name="Kellis M."/>
            <person name="Flicek P."/>
            <person name="Chen Y."/>
            <person name="Webber C."/>
            <person name="Hardison R."/>
            <person name="Nelson J."/>
            <person name="Hallsworth-Pepin K."/>
            <person name="Delehaunty K."/>
            <person name="Markovic C."/>
            <person name="Minx P."/>
            <person name="Feng Y."/>
            <person name="Kremitzki C."/>
            <person name="Mitreva M."/>
            <person name="Glasscock J."/>
            <person name="Wylie T."/>
            <person name="Wohldmann P."/>
            <person name="Thiru P."/>
            <person name="Nhan M.N."/>
            <person name="Pohl C.S."/>
            <person name="Smith S.M."/>
            <person name="Hou S."/>
            <person name="Nefedov M."/>
            <person name="de Jong P.J."/>
            <person name="Renfree M.B."/>
            <person name="Mardis E.R."/>
            <person name="Wilson R.K."/>
        </authorList>
    </citation>
    <scope>NUCLEOTIDE SEQUENCE [LARGE SCALE GENOMIC DNA]</scope>
    <source>
        <strain evidence="3 4">Glennie</strain>
    </source>
</reference>
<keyword evidence="4" id="KW-1185">Reference proteome</keyword>
<dbReference type="InterPro" id="IPR052642">
    <property type="entry name" value="CC-FHA_domain"/>
</dbReference>
<gene>
    <name evidence="3" type="primary">CCDC27</name>
</gene>
<reference evidence="3" key="2">
    <citation type="submission" date="2025-08" db="UniProtKB">
        <authorList>
            <consortium name="Ensembl"/>
        </authorList>
    </citation>
    <scope>IDENTIFICATION</scope>
    <source>
        <strain evidence="3">Glennie</strain>
    </source>
</reference>
<dbReference type="OMA" id="DAQCPEW"/>
<dbReference type="AlphaFoldDB" id="A0A6I8NEP8"/>
<keyword evidence="1" id="KW-0175">Coiled coil</keyword>
<evidence type="ECO:0000256" key="1">
    <source>
        <dbReference type="SAM" id="Coils"/>
    </source>
</evidence>
<evidence type="ECO:0000256" key="2">
    <source>
        <dbReference type="SAM" id="MobiDB-lite"/>
    </source>
</evidence>
<feature type="coiled-coil region" evidence="1">
    <location>
        <begin position="379"/>
        <end position="459"/>
    </location>
</feature>
<dbReference type="PANTHER" id="PTHR18853:SF9">
    <property type="entry name" value="COILED-COIL DOMAIN-CONTAINING PROTEIN 27"/>
    <property type="match status" value="1"/>
</dbReference>
<feature type="region of interest" description="Disordered" evidence="2">
    <location>
        <begin position="1"/>
        <end position="26"/>
    </location>
</feature>
<dbReference type="Proteomes" id="UP000002279">
    <property type="component" value="Chromosome 5"/>
</dbReference>
<accession>A0A6I8NEP8</accession>
<protein>
    <submittedName>
        <fullName evidence="3">Coiled-coil domain containing 27</fullName>
    </submittedName>
</protein>
<evidence type="ECO:0000313" key="3">
    <source>
        <dbReference type="Ensembl" id="ENSOANP00000039522.1"/>
    </source>
</evidence>
<feature type="compositionally biased region" description="Basic and acidic residues" evidence="2">
    <location>
        <begin position="341"/>
        <end position="355"/>
    </location>
</feature>
<dbReference type="Bgee" id="ENSOANG00000049548">
    <property type="expression patterns" value="Expressed in testis and 1 other cell type or tissue"/>
</dbReference>
<dbReference type="FunCoup" id="A0A6I8NEP8">
    <property type="interactions" value="11"/>
</dbReference>
<feature type="compositionally biased region" description="Basic and acidic residues" evidence="2">
    <location>
        <begin position="1"/>
        <end position="21"/>
    </location>
</feature>
<proteinExistence type="predicted"/>
<evidence type="ECO:0000313" key="4">
    <source>
        <dbReference type="Proteomes" id="UP000002279"/>
    </source>
</evidence>
<feature type="region of interest" description="Disordered" evidence="2">
    <location>
        <begin position="246"/>
        <end position="290"/>
    </location>
</feature>
<feature type="compositionally biased region" description="Basic and acidic residues" evidence="2">
    <location>
        <begin position="281"/>
        <end position="290"/>
    </location>
</feature>
<sequence length="633" mass="71764">MFSGKVKEGLEFRRQNRRAENGSEGFRMKGFGKLQDVVNRKGKAPDWKLSQNRSTLSKSAQAVTRFYNEVENQPALSLAAGYRSQVRGLQRAFLLRPGCPRFSSKATTTAQFDPSISSLSDLPTSGNIRFESWDMVDGQPTTIEPVTEGTVSFSQSAGEIRGWRSFSEVERVQAAVQGSSTQSLAIQPPGHKIPWYVAVIHEKERCMLMLGEEINRLSKVEMECQRKDDVIQVLREEVEKLDRQLQTQRKLSSKQEEESIPVPADLGARLSPVPGPGVPGEEPRQGSHIEGLKEEVVEDLKARLSLSEQPPDATLETEIATLSESLMKGQEELQQLEREYSEIQLKDPRQEETSREGPLGENKAVGEMGPEAEEGVLLYKEVEEELLAKLQESEQVNQELQEVLDSLRNEYSVATGVISSLQRQVDFQKSQLCKAEVEQEKLRKELRERQNQLQAMSTKFSCLREERKLEEMMGAIEKDNFALRQHVCDLESELGKRIEQIGEFGGRLSWLEGEVTAGRNHLERQQRCQAELQSQNEVMRRSEQQSRVIQEVTHSRLERLRNRIIQATFSTAGIKSPNSEISDSDILDALQRLINERVEFHQMLKQKGVKVPPLHQTEITSANHRPARRSPAK</sequence>
<name>A0A6I8NEP8_ORNAN</name>
<dbReference type="GeneTree" id="ENSGT00940000154171"/>
<feature type="region of interest" description="Disordered" evidence="2">
    <location>
        <begin position="341"/>
        <end position="366"/>
    </location>
</feature>
<dbReference type="GeneID" id="100089974"/>
<organism evidence="3 4">
    <name type="scientific">Ornithorhynchus anatinus</name>
    <name type="common">Duckbill platypus</name>
    <dbReference type="NCBI Taxonomy" id="9258"/>
    <lineage>
        <taxon>Eukaryota</taxon>
        <taxon>Metazoa</taxon>
        <taxon>Chordata</taxon>
        <taxon>Craniata</taxon>
        <taxon>Vertebrata</taxon>
        <taxon>Euteleostomi</taxon>
        <taxon>Mammalia</taxon>
        <taxon>Monotremata</taxon>
        <taxon>Ornithorhynchidae</taxon>
        <taxon>Ornithorhynchus</taxon>
    </lineage>
</organism>
<dbReference type="RefSeq" id="XP_028922437.1">
    <property type="nucleotide sequence ID" value="XM_029066604.2"/>
</dbReference>
<reference evidence="3" key="3">
    <citation type="submission" date="2025-09" db="UniProtKB">
        <authorList>
            <consortium name="Ensembl"/>
        </authorList>
    </citation>
    <scope>IDENTIFICATION</scope>
    <source>
        <strain evidence="3">Glennie</strain>
    </source>
</reference>